<proteinExistence type="predicted"/>
<feature type="transmembrane region" description="Helical" evidence="1">
    <location>
        <begin position="88"/>
        <end position="106"/>
    </location>
</feature>
<name>A0ABW1ZYA8_9GAMM</name>
<evidence type="ECO:0000313" key="2">
    <source>
        <dbReference type="EMBL" id="MFC6670165.1"/>
    </source>
</evidence>
<accession>A0ABW1ZYA8</accession>
<keyword evidence="1" id="KW-1133">Transmembrane helix</keyword>
<reference evidence="3" key="1">
    <citation type="journal article" date="2019" name="Int. J. Syst. Evol. Microbiol.">
        <title>The Global Catalogue of Microorganisms (GCM) 10K type strain sequencing project: providing services to taxonomists for standard genome sequencing and annotation.</title>
        <authorList>
            <consortium name="The Broad Institute Genomics Platform"/>
            <consortium name="The Broad Institute Genome Sequencing Center for Infectious Disease"/>
            <person name="Wu L."/>
            <person name="Ma J."/>
        </authorList>
    </citation>
    <scope>NUCLEOTIDE SEQUENCE [LARGE SCALE GENOMIC DNA]</scope>
    <source>
        <strain evidence="3">NBRC 111756</strain>
    </source>
</reference>
<dbReference type="EMBL" id="JBHSWE010000001">
    <property type="protein sequence ID" value="MFC6670165.1"/>
    <property type="molecule type" value="Genomic_DNA"/>
</dbReference>
<evidence type="ECO:0000313" key="3">
    <source>
        <dbReference type="Proteomes" id="UP001596422"/>
    </source>
</evidence>
<sequence>MLSGRFPYGTQVPKAKTAAAQRRLSYRSVLDEEREIPAWVDETLKKAVHPDPWKRYDELSEFVVDLRRPSQAFLNRTRPPLLARNPVLFWQGVSLTLSLVIVLLLAQ</sequence>
<protein>
    <submittedName>
        <fullName evidence="2">Uncharacterized protein</fullName>
    </submittedName>
</protein>
<keyword evidence="1" id="KW-0812">Transmembrane</keyword>
<keyword evidence="3" id="KW-1185">Reference proteome</keyword>
<dbReference type="Proteomes" id="UP001596422">
    <property type="component" value="Unassembled WGS sequence"/>
</dbReference>
<gene>
    <name evidence="2" type="ORF">ACFQDL_08760</name>
</gene>
<dbReference type="RefSeq" id="WP_379913488.1">
    <property type="nucleotide sequence ID" value="NZ_JBHSWE010000001.1"/>
</dbReference>
<organism evidence="2 3">
    <name type="scientific">Marinobacterium aestuariivivens</name>
    <dbReference type="NCBI Taxonomy" id="1698799"/>
    <lineage>
        <taxon>Bacteria</taxon>
        <taxon>Pseudomonadati</taxon>
        <taxon>Pseudomonadota</taxon>
        <taxon>Gammaproteobacteria</taxon>
        <taxon>Oceanospirillales</taxon>
        <taxon>Oceanospirillaceae</taxon>
        <taxon>Marinobacterium</taxon>
    </lineage>
</organism>
<evidence type="ECO:0000256" key="1">
    <source>
        <dbReference type="SAM" id="Phobius"/>
    </source>
</evidence>
<keyword evidence="1" id="KW-0472">Membrane</keyword>
<comment type="caution">
    <text evidence="2">The sequence shown here is derived from an EMBL/GenBank/DDBJ whole genome shotgun (WGS) entry which is preliminary data.</text>
</comment>